<evidence type="ECO:0000313" key="1">
    <source>
        <dbReference type="EMBL" id="KAI4340671.1"/>
    </source>
</evidence>
<protein>
    <submittedName>
        <fullName evidence="1">Uncharacterized protein</fullName>
    </submittedName>
</protein>
<sequence length="1277" mass="139781">MARRKASLFSGADRVDKLLMLFGTLGSVGEGSMSPLTMLALSTVMNRYGGGNSYLTNNVIDESTLKIVYVALLVGVSGFVEGICWTRTAERQTSRLRTEYLRSVLRQDVGFLDNQDTNTFQIVSSMSSDASLIQDVIAEKIPNFLAQLSAFIFSISIAFLLSWRLAAAALPFTLLFIVPGVGFGKLIMNLGVKKQQTYGVAGGIAEQSISSIRTVHSYVGENQTLRRFSNALEKTTEFGIKIGLAKGVLIGSMGMMFAVWAFQAWIGSIFVTEKGEEGGRVFISGICILLTGLSIMNALPNLSFVSDATAAVNRISEMIDHIPAIDSENEKGKVLRNVRGDIQFKQVEFSYPSRPDTLVLDGLNLRVRAGVMVALVGGSGSGKSTIISLLQRFYDPVRGDIYLDGCKLKKLKLKWLRSQMGLVNQEPVLFATSIKENILFGKEDATMESIISAATAANAHDFISKLPSGYDTQVGQFGIQLSGGQKQRIAIARALIRDPKILLLDEATSALDAQSERTVQEALEKATSGRTTVVVAHRLSTIQRANTIFVLRSGKVIESGSHEGLLQMNSGRGGAYREMVEIQQSAVETELPSHDQQSTLGDSSRRRSSSAPSPYNTPRSSWDNTLRPSRENTPRPSWENTPRPSWENTQTSLYSPVFSISIALSVQTHQFDDDDVTESDYKKRPHSGSAKSLLRLLKMNRPEWKHGILGCAGAAGFGVVQAAYAYCLGTVVSIYFQKDTSTIKSKIRIYCLIFLGLAVGSLVVNIVQHYNFAIMGESLVKRVREQMLTKILGFEIGWFDQDVNTSAAICSRIAADANHVRSLLADRVSLLVHILFTAAISFGLALVIEWRISIVVIALQPLIIGSMYSRSKLMKSLSQRARKAQGEVSKLASEAVVNHRTITAFSSQSRILNLFALTLKGPRKENIQHSYISGFGLCICQFLTTAIIAFTYWYGGRLINQGKITSKHLFQVFFILMSTGHKIAEAASMTSDLAKGSEAIVGIFALLDRKSKIEPEDGGGVSIKRKIKGNIQLRNVVFFYPARPEQMIFRGLNLKVDAGKRVAMVGQSGSGKSTIIGLIERFYDPQSGAVLIDERDIKTYNLRSLRSHIALVSQEPTLFAGTIRQNIAYGTEEATEAEITKAATLANAHEFISSMQDGYDTYCGERGVQLSGGQKQRIVIARAILKNPSILLLDEATSALDSVSERLVQESLEKMMEGRTCVVVAHRLSTIQGSDCIALICNGKVAEQGSHRELLGIGEKGVYYSLIRLQHQGYSAS</sequence>
<dbReference type="Proteomes" id="UP001057402">
    <property type="component" value="Chromosome 7"/>
</dbReference>
<evidence type="ECO:0000313" key="2">
    <source>
        <dbReference type="Proteomes" id="UP001057402"/>
    </source>
</evidence>
<proteinExistence type="predicted"/>
<comment type="caution">
    <text evidence="1">The sequence shown here is derived from an EMBL/GenBank/DDBJ whole genome shotgun (WGS) entry which is preliminary data.</text>
</comment>
<organism evidence="1 2">
    <name type="scientific">Melastoma candidum</name>
    <dbReference type="NCBI Taxonomy" id="119954"/>
    <lineage>
        <taxon>Eukaryota</taxon>
        <taxon>Viridiplantae</taxon>
        <taxon>Streptophyta</taxon>
        <taxon>Embryophyta</taxon>
        <taxon>Tracheophyta</taxon>
        <taxon>Spermatophyta</taxon>
        <taxon>Magnoliopsida</taxon>
        <taxon>eudicotyledons</taxon>
        <taxon>Gunneridae</taxon>
        <taxon>Pentapetalae</taxon>
        <taxon>rosids</taxon>
        <taxon>malvids</taxon>
        <taxon>Myrtales</taxon>
        <taxon>Melastomataceae</taxon>
        <taxon>Melastomatoideae</taxon>
        <taxon>Melastomateae</taxon>
        <taxon>Melastoma</taxon>
    </lineage>
</organism>
<keyword evidence="2" id="KW-1185">Reference proteome</keyword>
<gene>
    <name evidence="1" type="ORF">MLD38_025481</name>
</gene>
<accession>A0ACB9NX40</accession>
<name>A0ACB9NX40_9MYRT</name>
<dbReference type="EMBL" id="CM042886">
    <property type="protein sequence ID" value="KAI4340671.1"/>
    <property type="molecule type" value="Genomic_DNA"/>
</dbReference>
<reference evidence="2" key="1">
    <citation type="journal article" date="2023" name="Front. Plant Sci.">
        <title>Chromosomal-level genome assembly of Melastoma candidum provides insights into trichome evolution.</title>
        <authorList>
            <person name="Zhong Y."/>
            <person name="Wu W."/>
            <person name="Sun C."/>
            <person name="Zou P."/>
            <person name="Liu Y."/>
            <person name="Dai S."/>
            <person name="Zhou R."/>
        </authorList>
    </citation>
    <scope>NUCLEOTIDE SEQUENCE [LARGE SCALE GENOMIC DNA]</scope>
</reference>